<reference evidence="3 4" key="1">
    <citation type="submission" date="2024-02" db="EMBL/GenBank/DDBJ databases">
        <authorList>
            <person name="Chen Y."/>
            <person name="Shah S."/>
            <person name="Dougan E. K."/>
            <person name="Thang M."/>
            <person name="Chan C."/>
        </authorList>
    </citation>
    <scope>NUCLEOTIDE SEQUENCE [LARGE SCALE GENOMIC DNA]</scope>
</reference>
<keyword evidence="4" id="KW-1185">Reference proteome</keyword>
<organism evidence="3 4">
    <name type="scientific">Durusdinium trenchii</name>
    <dbReference type="NCBI Taxonomy" id="1381693"/>
    <lineage>
        <taxon>Eukaryota</taxon>
        <taxon>Sar</taxon>
        <taxon>Alveolata</taxon>
        <taxon>Dinophyceae</taxon>
        <taxon>Suessiales</taxon>
        <taxon>Symbiodiniaceae</taxon>
        <taxon>Durusdinium</taxon>
    </lineage>
</organism>
<feature type="compositionally biased region" description="Polar residues" evidence="2">
    <location>
        <begin position="27"/>
        <end position="38"/>
    </location>
</feature>
<dbReference type="Proteomes" id="UP001642464">
    <property type="component" value="Unassembled WGS sequence"/>
</dbReference>
<feature type="region of interest" description="Disordered" evidence="2">
    <location>
        <begin position="53"/>
        <end position="79"/>
    </location>
</feature>
<accession>A0ABP0I9N2</accession>
<feature type="coiled-coil region" evidence="1">
    <location>
        <begin position="333"/>
        <end position="367"/>
    </location>
</feature>
<comment type="caution">
    <text evidence="3">The sequence shown here is derived from an EMBL/GenBank/DDBJ whole genome shotgun (WGS) entry which is preliminary data.</text>
</comment>
<feature type="compositionally biased region" description="Polar residues" evidence="2">
    <location>
        <begin position="67"/>
        <end position="79"/>
    </location>
</feature>
<evidence type="ECO:0000313" key="3">
    <source>
        <dbReference type="EMBL" id="CAK8998118.1"/>
    </source>
</evidence>
<evidence type="ECO:0000313" key="4">
    <source>
        <dbReference type="Proteomes" id="UP001642464"/>
    </source>
</evidence>
<sequence length="448" mass="49517">MKLFGTPNREDQALEANTPRSGSGGSQTSKTSNDSPSFGQMKLVIKNTFIGGYDEAVDDDPPRTLARSASDSKLDCQSSASSVVFWYPQRGAGSMSQSSSVASRSDAGDERDEAFEPYHSEAFSSHMAMPYNQQDVPLHIPGRPNQMPQVPVPAQMQMPQGYGGLQRDALPRRPPGTFDQNEPGAGFPMVAQVAQPSMPPQPVRDFRPREEPLEPMPRLTPPPNFDSTGSMAPLSMGEGMAPRSTQELELLKMRASKMQAEVGGLQPSQLAQLQLQLQNEMMQTTRLDAPPMSMMPGGVLKPASEFSTAQASADRSMQFASSDVAQQQLRHQLIESQMQQVQLQQQMQQLQMRQQQLQQQLSTQGEEDAMLAQVPFNDEGERASFGSRLHPDSCNPCIFWFKDKALCNKGVMCDFCHFRHPGQKNKRIRPSKNTRLQMRAAQAAKAQN</sequence>
<evidence type="ECO:0000256" key="2">
    <source>
        <dbReference type="SAM" id="MobiDB-lite"/>
    </source>
</evidence>
<proteinExistence type="predicted"/>
<name>A0ABP0I9N2_9DINO</name>
<evidence type="ECO:0000256" key="1">
    <source>
        <dbReference type="SAM" id="Coils"/>
    </source>
</evidence>
<dbReference type="EMBL" id="CAXAMM010002991">
    <property type="protein sequence ID" value="CAK8998118.1"/>
    <property type="molecule type" value="Genomic_DNA"/>
</dbReference>
<gene>
    <name evidence="3" type="ORF">SCF082_LOCUS5491</name>
</gene>
<evidence type="ECO:0008006" key="5">
    <source>
        <dbReference type="Google" id="ProtNLM"/>
    </source>
</evidence>
<feature type="region of interest" description="Disordered" evidence="2">
    <location>
        <begin position="91"/>
        <end position="112"/>
    </location>
</feature>
<feature type="compositionally biased region" description="Pro residues" evidence="2">
    <location>
        <begin position="214"/>
        <end position="224"/>
    </location>
</feature>
<protein>
    <recommendedName>
        <fullName evidence="5">C3H1-type domain-containing protein</fullName>
    </recommendedName>
</protein>
<keyword evidence="1" id="KW-0175">Coiled coil</keyword>
<feature type="region of interest" description="Disordered" evidence="2">
    <location>
        <begin position="196"/>
        <end position="225"/>
    </location>
</feature>
<feature type="compositionally biased region" description="Low complexity" evidence="2">
    <location>
        <begin position="91"/>
        <end position="105"/>
    </location>
</feature>
<feature type="region of interest" description="Disordered" evidence="2">
    <location>
        <begin position="1"/>
        <end position="38"/>
    </location>
</feature>